<dbReference type="Proteomes" id="UP000019249">
    <property type="component" value="Unassembled WGS sequence"/>
</dbReference>
<protein>
    <submittedName>
        <fullName evidence="1">Uncharacterized protein</fullName>
    </submittedName>
</protein>
<evidence type="ECO:0000313" key="2">
    <source>
        <dbReference type="Proteomes" id="UP000019249"/>
    </source>
</evidence>
<proteinExistence type="predicted"/>
<name>A0ABN0RDP2_9LIST</name>
<comment type="caution">
    <text evidence="1">The sequence shown here is derived from an EMBL/GenBank/DDBJ whole genome shotgun (WGS) entry which is preliminary data.</text>
</comment>
<organism evidence="1 2">
    <name type="scientific">Listeria floridensis FSL S10-1187</name>
    <dbReference type="NCBI Taxonomy" id="1265817"/>
    <lineage>
        <taxon>Bacteria</taxon>
        <taxon>Bacillati</taxon>
        <taxon>Bacillota</taxon>
        <taxon>Bacilli</taxon>
        <taxon>Bacillales</taxon>
        <taxon>Listeriaceae</taxon>
        <taxon>Listeria</taxon>
    </lineage>
</organism>
<gene>
    <name evidence="1" type="ORF">MFLO_11240</name>
</gene>
<sequence>MKQSKTAFPSRGGGFFYRDKHKKEMVAYFHHLFCPRNSFNHLDRTKGQTDFIATKIVKSTKTQLPLVKSVNFVEKTKKSICLNHKEFTATKSLRVQKLHIYQ</sequence>
<keyword evidence="2" id="KW-1185">Reference proteome</keyword>
<dbReference type="EMBL" id="AODF01000026">
    <property type="protein sequence ID" value="EUJ29157.1"/>
    <property type="molecule type" value="Genomic_DNA"/>
</dbReference>
<reference evidence="1 2" key="1">
    <citation type="journal article" date="2014" name="Int. J. Syst. Evol. Microbiol.">
        <title>Listeria floridensis sp. nov., Listeria aquatica sp. nov., Listeria cornellensis sp. nov., Listeria riparia sp. nov. and Listeria grandensis sp. nov., from agricultural and natural environments.</title>
        <authorList>
            <person name="den Bakker H.C."/>
            <person name="Warchocki S."/>
            <person name="Wright E.M."/>
            <person name="Allred A.F."/>
            <person name="Ahlstrom C."/>
            <person name="Manuel C.S."/>
            <person name="Stasiewicz M.J."/>
            <person name="Burrell A."/>
            <person name="Roof S."/>
            <person name="Strawn L."/>
            <person name="Fortes E.D."/>
            <person name="Nightingale K.K."/>
            <person name="Kephart D."/>
            <person name="Wiedmann M."/>
        </authorList>
    </citation>
    <scope>NUCLEOTIDE SEQUENCE [LARGE SCALE GENOMIC DNA]</scope>
    <source>
        <strain evidence="1 2">FSL S10-1187</strain>
    </source>
</reference>
<evidence type="ECO:0000313" key="1">
    <source>
        <dbReference type="EMBL" id="EUJ29157.1"/>
    </source>
</evidence>
<accession>A0ABN0RDP2</accession>